<evidence type="ECO:0000256" key="3">
    <source>
        <dbReference type="ARBA" id="ARBA00022679"/>
    </source>
</evidence>
<evidence type="ECO:0000256" key="2">
    <source>
        <dbReference type="ARBA" id="ARBA00022676"/>
    </source>
</evidence>
<dbReference type="PANTHER" id="PTHR12526">
    <property type="entry name" value="GLYCOSYLTRANSFERASE"/>
    <property type="match status" value="1"/>
</dbReference>
<dbReference type="Pfam" id="PF00534">
    <property type="entry name" value="Glycos_transf_1"/>
    <property type="match status" value="1"/>
</dbReference>
<keyword evidence="3 7" id="KW-0808">Transferase</keyword>
<proteinExistence type="predicted"/>
<dbReference type="Proteomes" id="UP000608024">
    <property type="component" value="Unassembled WGS sequence"/>
</dbReference>
<organism evidence="7 8">
    <name type="scientific">Streptomyces longispororuber</name>
    <dbReference type="NCBI Taxonomy" id="68230"/>
    <lineage>
        <taxon>Bacteria</taxon>
        <taxon>Bacillati</taxon>
        <taxon>Actinomycetota</taxon>
        <taxon>Actinomycetes</taxon>
        <taxon>Kitasatosporales</taxon>
        <taxon>Streptomycetaceae</taxon>
        <taxon>Streptomyces</taxon>
    </lineage>
</organism>
<evidence type="ECO:0000259" key="6">
    <source>
        <dbReference type="Pfam" id="PF13439"/>
    </source>
</evidence>
<feature type="domain" description="Glycosyl transferase family 1" evidence="5">
    <location>
        <begin position="209"/>
        <end position="367"/>
    </location>
</feature>
<keyword evidence="2" id="KW-0328">Glycosyltransferase</keyword>
<keyword evidence="8" id="KW-1185">Reference proteome</keyword>
<dbReference type="Gene3D" id="3.40.50.2000">
    <property type="entry name" value="Glycogen Phosphorylase B"/>
    <property type="match status" value="2"/>
</dbReference>
<name>A0A918ZCN2_9ACTN</name>
<evidence type="ECO:0000256" key="4">
    <source>
        <dbReference type="SAM" id="MobiDB-lite"/>
    </source>
</evidence>
<reference evidence="7" key="2">
    <citation type="submission" date="2020-09" db="EMBL/GenBank/DDBJ databases">
        <authorList>
            <person name="Sun Q."/>
            <person name="Ohkuma M."/>
        </authorList>
    </citation>
    <scope>NUCLEOTIDE SEQUENCE</scope>
    <source>
        <strain evidence="7">JCM 4784</strain>
    </source>
</reference>
<comment type="caution">
    <text evidence="7">The sequence shown here is derived from an EMBL/GenBank/DDBJ whole genome shotgun (WGS) entry which is preliminary data.</text>
</comment>
<protein>
    <recommendedName>
        <fullName evidence="1">D-inositol 3-phosphate glycosyltransferase</fullName>
    </recommendedName>
</protein>
<evidence type="ECO:0000259" key="5">
    <source>
        <dbReference type="Pfam" id="PF00534"/>
    </source>
</evidence>
<feature type="region of interest" description="Disordered" evidence="4">
    <location>
        <begin position="584"/>
        <end position="617"/>
    </location>
</feature>
<dbReference type="GO" id="GO:0016757">
    <property type="term" value="F:glycosyltransferase activity"/>
    <property type="evidence" value="ECO:0007669"/>
    <property type="project" value="UniProtKB-KW"/>
</dbReference>
<dbReference type="EMBL" id="BNBT01000012">
    <property type="protein sequence ID" value="GHE45321.1"/>
    <property type="molecule type" value="Genomic_DNA"/>
</dbReference>
<reference evidence="7" key="1">
    <citation type="journal article" date="2014" name="Int. J. Syst. Evol. Microbiol.">
        <title>Complete genome sequence of Corynebacterium casei LMG S-19264T (=DSM 44701T), isolated from a smear-ripened cheese.</title>
        <authorList>
            <consortium name="US DOE Joint Genome Institute (JGI-PGF)"/>
            <person name="Walter F."/>
            <person name="Albersmeier A."/>
            <person name="Kalinowski J."/>
            <person name="Ruckert C."/>
        </authorList>
    </citation>
    <scope>NUCLEOTIDE SEQUENCE</scope>
    <source>
        <strain evidence="7">JCM 4784</strain>
    </source>
</reference>
<evidence type="ECO:0000313" key="7">
    <source>
        <dbReference type="EMBL" id="GHE45321.1"/>
    </source>
</evidence>
<dbReference type="Pfam" id="PF13439">
    <property type="entry name" value="Glyco_transf_4"/>
    <property type="match status" value="1"/>
</dbReference>
<dbReference type="RefSeq" id="WP_190134911.1">
    <property type="nucleotide sequence ID" value="NZ_BNBT01000012.1"/>
</dbReference>
<dbReference type="AlphaFoldDB" id="A0A918ZCN2"/>
<accession>A0A918ZCN2</accession>
<gene>
    <name evidence="7" type="ORF">GCM10018785_13760</name>
</gene>
<dbReference type="PANTHER" id="PTHR12526:SF627">
    <property type="entry name" value="D-RHAMNOSYLTRANSFERASE WBPZ"/>
    <property type="match status" value="1"/>
</dbReference>
<sequence length="725" mass="77738">MKIEFLIHNAYGIGGTIRSTANLSAALAAAHHDVEVVSVHRVAESPELPFDPRVRLRSLIDMRPDSPSYEGEHELNSGPNSMFPEKGVDFGRMRYTRLHDQRLAAYLEGTEADAVIATRPILNGYLARYARTRRGRPAYLRIGQEHLSLDAHSDQLRGDQNAAIAEGLDAFVTVSEADAQLYRAALPTVRAKILCIPNGVTPPSVTPSALDSRTVVAAGRLVAVKRYDRLINAFAKVAAEHPDWTLRIYGRGPDQARLRGLVDELGLYNRVFLMGPASPIETEWAKGAIAAVSSDMESFGMTIVEAMHCGVPVVATDCPHGPAEIITHGADGLLVPLAGGVDAYADALKSLIKDQELRARMGVAARAKAATYAPSVIARRYEDLMESLRPGVTSPRRSLTTRLRAAFASPREAAAPAPDPAEQEAVVPAASARMTPDGSLAVAPAPDTLPDGPLDLVLRKRKDPQRREVRVPVGSPVAAAGPVATVPRAAHVLAEGRWDCYVAPREAPADRRRLRARLVETAALLTLPPVVTAEGLSSWIPYTTADGYLAVRTWLRPAHAEVNHVLVSEEGATVTAKLLGDAELRRTGDASPPPGAEPDTVTLTPRADPAAEGTPGPRTAALTVPVRALSPAHFQFTLPYAEAQAHHGTADHTIWDLHLHTAGRTIPIGRITGDTVERKKPNPYPAVELPHPTDTTTRLRPYYTATNALALSARSIAAKADDPGA</sequence>
<evidence type="ECO:0000313" key="8">
    <source>
        <dbReference type="Proteomes" id="UP000608024"/>
    </source>
</evidence>
<feature type="domain" description="Glycosyltransferase subfamily 4-like N-terminal" evidence="6">
    <location>
        <begin position="13"/>
        <end position="200"/>
    </location>
</feature>
<dbReference type="InterPro" id="IPR028098">
    <property type="entry name" value="Glyco_trans_4-like_N"/>
</dbReference>
<evidence type="ECO:0000256" key="1">
    <source>
        <dbReference type="ARBA" id="ARBA00021292"/>
    </source>
</evidence>
<dbReference type="InterPro" id="IPR001296">
    <property type="entry name" value="Glyco_trans_1"/>
</dbReference>
<dbReference type="SUPFAM" id="SSF53756">
    <property type="entry name" value="UDP-Glycosyltransferase/glycogen phosphorylase"/>
    <property type="match status" value="1"/>
</dbReference>